<organism evidence="1 2">
    <name type="scientific">Clostridium faecium</name>
    <dbReference type="NCBI Taxonomy" id="2762223"/>
    <lineage>
        <taxon>Bacteria</taxon>
        <taxon>Bacillati</taxon>
        <taxon>Bacillota</taxon>
        <taxon>Clostridia</taxon>
        <taxon>Eubacteriales</taxon>
        <taxon>Clostridiaceae</taxon>
        <taxon>Clostridium</taxon>
    </lineage>
</organism>
<evidence type="ECO:0000313" key="2">
    <source>
        <dbReference type="Proteomes" id="UP000627166"/>
    </source>
</evidence>
<protein>
    <submittedName>
        <fullName evidence="1">Uncharacterized protein</fullName>
    </submittedName>
</protein>
<gene>
    <name evidence="1" type="ORF">H9637_06955</name>
</gene>
<keyword evidence="2" id="KW-1185">Reference proteome</keyword>
<reference evidence="1 2" key="1">
    <citation type="submission" date="2020-08" db="EMBL/GenBank/DDBJ databases">
        <title>A Genomic Blueprint of the Chicken Gut Microbiome.</title>
        <authorList>
            <person name="Gilroy R."/>
            <person name="Ravi A."/>
            <person name="Getino M."/>
            <person name="Pursley I."/>
            <person name="Horton D.L."/>
            <person name="Alikhan N.-F."/>
            <person name="Baker D."/>
            <person name="Gharbi K."/>
            <person name="Hall N."/>
            <person name="Watson M."/>
            <person name="Adriaenssens E.M."/>
            <person name="Foster-Nyarko E."/>
            <person name="Jarju S."/>
            <person name="Secka A."/>
            <person name="Antonio M."/>
            <person name="Oren A."/>
            <person name="Chaudhuri R."/>
            <person name="La Ragione R.M."/>
            <person name="Hildebrand F."/>
            <person name="Pallen M.J."/>
        </authorList>
    </citation>
    <scope>NUCLEOTIDE SEQUENCE [LARGE SCALE GENOMIC DNA]</scope>
    <source>
        <strain evidence="1 2">N37</strain>
    </source>
</reference>
<name>A0ABR8YRL7_9CLOT</name>
<dbReference type="EMBL" id="JACSQB010000048">
    <property type="protein sequence ID" value="MBD8046782.1"/>
    <property type="molecule type" value="Genomic_DNA"/>
</dbReference>
<dbReference type="Proteomes" id="UP000627166">
    <property type="component" value="Unassembled WGS sequence"/>
</dbReference>
<evidence type="ECO:0000313" key="1">
    <source>
        <dbReference type="EMBL" id="MBD8046782.1"/>
    </source>
</evidence>
<proteinExistence type="predicted"/>
<accession>A0ABR8YRL7</accession>
<comment type="caution">
    <text evidence="1">The sequence shown here is derived from an EMBL/GenBank/DDBJ whole genome shotgun (WGS) entry which is preliminary data.</text>
</comment>
<sequence>MHTLMGVVNKPQFDTDIFKTGQAIHIRQKASNGFELLNVDGIISEVNPLFMIVMYYSKRDLEMIDIKIYIDDVTSGELKITLLKEEI</sequence>
<dbReference type="RefSeq" id="WP_191739749.1">
    <property type="nucleotide sequence ID" value="NZ_JACSQB010000048.1"/>
</dbReference>